<name>A0ABU5CFV6_9BACI</name>
<feature type="coiled-coil region" evidence="2">
    <location>
        <begin position="51"/>
        <end position="106"/>
    </location>
</feature>
<dbReference type="Gene3D" id="6.10.250.3150">
    <property type="match status" value="1"/>
</dbReference>
<dbReference type="InterPro" id="IPR057309">
    <property type="entry name" value="PcsB_CC"/>
</dbReference>
<evidence type="ECO:0000256" key="2">
    <source>
        <dbReference type="SAM" id="Coils"/>
    </source>
</evidence>
<evidence type="ECO:0000256" key="3">
    <source>
        <dbReference type="SAM" id="SignalP"/>
    </source>
</evidence>
<keyword evidence="2" id="KW-0175">Coiled coil</keyword>
<proteinExistence type="predicted"/>
<keyword evidence="1 3" id="KW-0732">Signal</keyword>
<reference evidence="5 6" key="1">
    <citation type="submission" date="2023-10" db="EMBL/GenBank/DDBJ databases">
        <title>179-bfca-hs.</title>
        <authorList>
            <person name="Miliotis G."/>
            <person name="Sengupta P."/>
            <person name="Hameed A."/>
            <person name="Chuvochina M."/>
            <person name="Mcdonagh F."/>
            <person name="Simpson A.C."/>
            <person name="Singh N.K."/>
            <person name="Rekha P.D."/>
            <person name="Raman K."/>
            <person name="Hugenholtz P."/>
            <person name="Venkateswaran K."/>
        </authorList>
    </citation>
    <scope>NUCLEOTIDE SEQUENCE [LARGE SCALE GENOMIC DNA]</scope>
    <source>
        <strain evidence="5 6">179-BFC-A-HS</strain>
    </source>
</reference>
<keyword evidence="6" id="KW-1185">Reference proteome</keyword>
<sequence length="197" mass="21959">MKKTIVTLATVSVVGLSSTFFAQPIHAETLQDLHNKQSDIQSERSSIKANLSKAESQIADVLIDLEKLNNEISKTEAALKKNNDKIGETKQSIRDTKDKIAELQAAIDKRFEILKERASSYQKSGGNIGYIDVLLGSKSFSDFISRVSAVTKITESDQDLMDQIEKDKKTVEKKLDELNDMQAELKGIQKTILSQKK</sequence>
<gene>
    <name evidence="5" type="ORF">P5G51_007075</name>
</gene>
<dbReference type="Pfam" id="PF24568">
    <property type="entry name" value="CC_PcsB"/>
    <property type="match status" value="1"/>
</dbReference>
<evidence type="ECO:0000313" key="5">
    <source>
        <dbReference type="EMBL" id="MDY0405198.1"/>
    </source>
</evidence>
<dbReference type="Proteomes" id="UP001228376">
    <property type="component" value="Unassembled WGS sequence"/>
</dbReference>
<feature type="domain" description="Peptidoglycan hydrolase PcsB coiled-coil" evidence="4">
    <location>
        <begin position="100"/>
        <end position="174"/>
    </location>
</feature>
<feature type="coiled-coil region" evidence="2">
    <location>
        <begin position="161"/>
        <end position="191"/>
    </location>
</feature>
<dbReference type="RefSeq" id="WP_320384447.1">
    <property type="nucleotide sequence ID" value="NZ_JAROCA020000001.1"/>
</dbReference>
<protein>
    <recommendedName>
        <fullName evidence="4">Peptidoglycan hydrolase PcsB coiled-coil domain-containing protein</fullName>
    </recommendedName>
</protein>
<organism evidence="5 6">
    <name type="scientific">Tigheibacillus jepli</name>
    <dbReference type="NCBI Taxonomy" id="3035914"/>
    <lineage>
        <taxon>Bacteria</taxon>
        <taxon>Bacillati</taxon>
        <taxon>Bacillota</taxon>
        <taxon>Bacilli</taxon>
        <taxon>Bacillales</taxon>
        <taxon>Bacillaceae</taxon>
        <taxon>Tigheibacillus</taxon>
    </lineage>
</organism>
<dbReference type="EMBL" id="JAROCA020000001">
    <property type="protein sequence ID" value="MDY0405198.1"/>
    <property type="molecule type" value="Genomic_DNA"/>
</dbReference>
<evidence type="ECO:0000313" key="6">
    <source>
        <dbReference type="Proteomes" id="UP001228376"/>
    </source>
</evidence>
<evidence type="ECO:0000259" key="4">
    <source>
        <dbReference type="Pfam" id="PF24568"/>
    </source>
</evidence>
<comment type="caution">
    <text evidence="5">The sequence shown here is derived from an EMBL/GenBank/DDBJ whole genome shotgun (WGS) entry which is preliminary data.</text>
</comment>
<accession>A0ABU5CFV6</accession>
<feature type="chain" id="PRO_5045256333" description="Peptidoglycan hydrolase PcsB coiled-coil domain-containing protein" evidence="3">
    <location>
        <begin position="23"/>
        <end position="197"/>
    </location>
</feature>
<evidence type="ECO:0000256" key="1">
    <source>
        <dbReference type="ARBA" id="ARBA00022729"/>
    </source>
</evidence>
<feature type="signal peptide" evidence="3">
    <location>
        <begin position="1"/>
        <end position="22"/>
    </location>
</feature>